<evidence type="ECO:0000256" key="1">
    <source>
        <dbReference type="SAM" id="Coils"/>
    </source>
</evidence>
<gene>
    <name evidence="2" type="ORF">HYPSUDRAFT_56927</name>
</gene>
<keyword evidence="3" id="KW-1185">Reference proteome</keyword>
<evidence type="ECO:0000313" key="3">
    <source>
        <dbReference type="Proteomes" id="UP000054270"/>
    </source>
</evidence>
<dbReference type="EMBL" id="KN817584">
    <property type="protein sequence ID" value="KJA18869.1"/>
    <property type="molecule type" value="Genomic_DNA"/>
</dbReference>
<name>A0A0D2NJ09_HYPSF</name>
<organism evidence="2 3">
    <name type="scientific">Hypholoma sublateritium (strain FD-334 SS-4)</name>
    <dbReference type="NCBI Taxonomy" id="945553"/>
    <lineage>
        <taxon>Eukaryota</taxon>
        <taxon>Fungi</taxon>
        <taxon>Dikarya</taxon>
        <taxon>Basidiomycota</taxon>
        <taxon>Agaricomycotina</taxon>
        <taxon>Agaricomycetes</taxon>
        <taxon>Agaricomycetidae</taxon>
        <taxon>Agaricales</taxon>
        <taxon>Agaricineae</taxon>
        <taxon>Strophariaceae</taxon>
        <taxon>Hypholoma</taxon>
    </lineage>
</organism>
<protein>
    <submittedName>
        <fullName evidence="2">Uncharacterized protein</fullName>
    </submittedName>
</protein>
<keyword evidence="1" id="KW-0175">Coiled coil</keyword>
<evidence type="ECO:0000313" key="2">
    <source>
        <dbReference type="EMBL" id="KJA18869.1"/>
    </source>
</evidence>
<sequence length="237" mass="27020">MKWYVLYVLYQSLRSLTSGWFISKYSQVAALDRDHIVAFKSFSQDGGIFFERDLICNPVHIPNPSPPASVATATPPNRVEPDTPLIQLPVHLPSRKRSASNSVHDNTGQIAGKKQKTLDTWFQPGMRDSLLAYHQRTDDEWASKREQIERIEKEVSEAAKKLKTSLAMDRKQKQRARQVVEDIKSGKQDQDGNIIKLKVAKLPLLKYHDHTVPLESRNGRIVETLAGLEQFSTKQQF</sequence>
<dbReference type="AlphaFoldDB" id="A0A0D2NJ09"/>
<accession>A0A0D2NJ09</accession>
<feature type="coiled-coil region" evidence="1">
    <location>
        <begin position="141"/>
        <end position="168"/>
    </location>
</feature>
<dbReference type="Proteomes" id="UP000054270">
    <property type="component" value="Unassembled WGS sequence"/>
</dbReference>
<proteinExistence type="predicted"/>
<reference evidence="3" key="1">
    <citation type="submission" date="2014-04" db="EMBL/GenBank/DDBJ databases">
        <title>Evolutionary Origins and Diversification of the Mycorrhizal Mutualists.</title>
        <authorList>
            <consortium name="DOE Joint Genome Institute"/>
            <consortium name="Mycorrhizal Genomics Consortium"/>
            <person name="Kohler A."/>
            <person name="Kuo A."/>
            <person name="Nagy L.G."/>
            <person name="Floudas D."/>
            <person name="Copeland A."/>
            <person name="Barry K.W."/>
            <person name="Cichocki N."/>
            <person name="Veneault-Fourrey C."/>
            <person name="LaButti K."/>
            <person name="Lindquist E.A."/>
            <person name="Lipzen A."/>
            <person name="Lundell T."/>
            <person name="Morin E."/>
            <person name="Murat C."/>
            <person name="Riley R."/>
            <person name="Ohm R."/>
            <person name="Sun H."/>
            <person name="Tunlid A."/>
            <person name="Henrissat B."/>
            <person name="Grigoriev I.V."/>
            <person name="Hibbett D.S."/>
            <person name="Martin F."/>
        </authorList>
    </citation>
    <scope>NUCLEOTIDE SEQUENCE [LARGE SCALE GENOMIC DNA]</scope>
    <source>
        <strain evidence="3">FD-334 SS-4</strain>
    </source>
</reference>